<name>A0A1M4MWF9_9RHOB</name>
<proteinExistence type="predicted"/>
<dbReference type="RefSeq" id="WP_072702537.1">
    <property type="nucleotide sequence ID" value="NZ_FMJB01000014.1"/>
</dbReference>
<dbReference type="EMBL" id="FMJB01000014">
    <property type="protein sequence ID" value="SCM65995.1"/>
    <property type="molecule type" value="Genomic_DNA"/>
</dbReference>
<sequence>MADGTFAVLTLALGLLDMGSNYCPTGSCLGPNEVDSRMSFSLGETYFQDDPFGTEFYVRRDTSLAYGPFQVIYGLSLTDDNDGWIGVGQSWDTTFGAGYLEFHAMPGLYVQGDGVDLGGPIEFRSGVELGYEARNGMRIGLGYDHRSNAGIYDSNMGLETVHLRVSIPTN</sequence>
<dbReference type="Pfam" id="PF09411">
    <property type="entry name" value="PagL"/>
    <property type="match status" value="1"/>
</dbReference>
<gene>
    <name evidence="1" type="ORF">KARMA_0167</name>
</gene>
<accession>A0A1M4MWF9</accession>
<dbReference type="Proteomes" id="UP000184085">
    <property type="component" value="Unassembled WGS sequence"/>
</dbReference>
<organism evidence="1 2">
    <name type="scientific">Donghicola eburneus</name>
    <dbReference type="NCBI Taxonomy" id="393278"/>
    <lineage>
        <taxon>Bacteria</taxon>
        <taxon>Pseudomonadati</taxon>
        <taxon>Pseudomonadota</taxon>
        <taxon>Alphaproteobacteria</taxon>
        <taxon>Rhodobacterales</taxon>
        <taxon>Roseobacteraceae</taxon>
        <taxon>Donghicola</taxon>
    </lineage>
</organism>
<evidence type="ECO:0000313" key="2">
    <source>
        <dbReference type="Proteomes" id="UP000184085"/>
    </source>
</evidence>
<evidence type="ECO:0000313" key="1">
    <source>
        <dbReference type="EMBL" id="SCM65995.1"/>
    </source>
</evidence>
<evidence type="ECO:0008006" key="3">
    <source>
        <dbReference type="Google" id="ProtNLM"/>
    </source>
</evidence>
<keyword evidence="2" id="KW-1185">Reference proteome</keyword>
<dbReference type="AlphaFoldDB" id="A0A1M4MWF9"/>
<reference evidence="2" key="1">
    <citation type="submission" date="2016-09" db="EMBL/GenBank/DDBJ databases">
        <authorList>
            <person name="Wibberg D."/>
        </authorList>
    </citation>
    <scope>NUCLEOTIDE SEQUENCE [LARGE SCALE GENOMIC DNA]</scope>
</reference>
<protein>
    <recommendedName>
        <fullName evidence="3">Lipid A 3-O-deacylase (PagL)</fullName>
    </recommendedName>
</protein>
<dbReference type="Gene3D" id="2.40.160.20">
    <property type="match status" value="1"/>
</dbReference>
<dbReference type="InterPro" id="IPR018550">
    <property type="entry name" value="Lipid-A_deacylase-rel"/>
</dbReference>